<proteinExistence type="predicted"/>
<evidence type="ECO:0000313" key="1">
    <source>
        <dbReference type="EMBL" id="BBE38663.1"/>
    </source>
</evidence>
<sequence length="32" mass="3750">MRQEAHFREHRFSKDSGGYSVLAVLRTEWGKA</sequence>
<dbReference type="EMBL" id="AB609751">
    <property type="protein sequence ID" value="BBE38663.1"/>
    <property type="molecule type" value="Genomic_DNA"/>
</dbReference>
<dbReference type="AlphaFoldDB" id="A0A6S4PZW5"/>
<name>A0A6S4PZW5_VIBVL</name>
<accession>A0A6S4PZW5</accession>
<protein>
    <submittedName>
        <fullName evidence="1">Uncharacterized protein</fullName>
    </submittedName>
</protein>
<organism evidence="1">
    <name type="scientific">Vibrio vulnificus</name>
    <dbReference type="NCBI Taxonomy" id="672"/>
    <lineage>
        <taxon>Bacteria</taxon>
        <taxon>Pseudomonadati</taxon>
        <taxon>Pseudomonadota</taxon>
        <taxon>Gammaproteobacteria</taxon>
        <taxon>Vibrionales</taxon>
        <taxon>Vibrionaceae</taxon>
        <taxon>Vibrio</taxon>
    </lineage>
</organism>
<reference evidence="1" key="1">
    <citation type="submission" date="2011-01" db="EMBL/GenBank/DDBJ databases">
        <title>Evolutionary Significance of Chromosomal Super-Integrons in Vibrio vulnificus Strains.</title>
        <authorList>
            <person name="Shu H.Y."/>
            <person name="Wu K.M."/>
            <person name="Liu T.T."/>
            <person name="Liu Y.M."/>
            <person name="Liao T.L."/>
            <person name="Hor L.I."/>
            <person name="Tsai S.F."/>
            <person name="Chen C.Y."/>
        </authorList>
    </citation>
    <scope>NUCLEOTIDE SEQUENCE</scope>
    <source>
        <strain evidence="1">CECT4999</strain>
    </source>
</reference>